<accession>A0A3G9GIN6</accession>
<evidence type="ECO:0000259" key="5">
    <source>
        <dbReference type="Pfam" id="PF01625"/>
    </source>
</evidence>
<evidence type="ECO:0000256" key="1">
    <source>
        <dbReference type="ARBA" id="ARBA00023002"/>
    </source>
</evidence>
<dbReference type="GO" id="GO:0033744">
    <property type="term" value="F:L-methionine:thioredoxin-disulfide S-oxidoreductase activity"/>
    <property type="evidence" value="ECO:0007669"/>
    <property type="project" value="RHEA"/>
</dbReference>
<dbReference type="EMBL" id="AP018823">
    <property type="protein sequence ID" value="BBF85256.1"/>
    <property type="molecule type" value="Genomic_DNA"/>
</dbReference>
<evidence type="ECO:0000313" key="6">
    <source>
        <dbReference type="EMBL" id="BBF85256.1"/>
    </source>
</evidence>
<dbReference type="InterPro" id="IPR036509">
    <property type="entry name" value="Met_Sox_Rdtase_MsrA_sf"/>
</dbReference>
<comment type="function">
    <text evidence="4">Has an important function as a repair enzyme for proteins that have been inactivated by oxidation. Catalyzes the reversible oxidation-reduction of methionine sulfoxide in proteins to methionine.</text>
</comment>
<dbReference type="OrthoDB" id="4174719at2"/>
<dbReference type="Proteomes" id="UP000198290">
    <property type="component" value="Chromosome"/>
</dbReference>
<protein>
    <recommendedName>
        <fullName evidence="4">Peptide methionine sulfoxide reductase MsrA</fullName>
        <shortName evidence="4">Protein-methionine-S-oxide reductase</shortName>
        <ecNumber evidence="4">1.8.4.11</ecNumber>
    </recommendedName>
    <alternativeName>
        <fullName evidence="4">Peptide-methionine (S)-S-oxide reductase</fullName>
        <shortName evidence="4">Peptide Met(O) reductase</shortName>
    </alternativeName>
</protein>
<proteinExistence type="inferred from homology"/>
<organism evidence="6 7">
    <name type="scientific">Aquitalea magnusonii</name>
    <dbReference type="NCBI Taxonomy" id="332411"/>
    <lineage>
        <taxon>Bacteria</taxon>
        <taxon>Pseudomonadati</taxon>
        <taxon>Pseudomonadota</taxon>
        <taxon>Betaproteobacteria</taxon>
        <taxon>Neisseriales</taxon>
        <taxon>Chromobacteriaceae</taxon>
        <taxon>Aquitalea</taxon>
    </lineage>
</organism>
<dbReference type="PANTHER" id="PTHR43774:SF1">
    <property type="entry name" value="PEPTIDE METHIONINE SULFOXIDE REDUCTASE MSRA 2"/>
    <property type="match status" value="1"/>
</dbReference>
<dbReference type="PANTHER" id="PTHR43774">
    <property type="entry name" value="PEPTIDE METHIONINE SULFOXIDE REDUCTASE"/>
    <property type="match status" value="1"/>
</dbReference>
<keyword evidence="1 4" id="KW-0560">Oxidoreductase</keyword>
<dbReference type="KEGG" id="amah:DLM_1639"/>
<gene>
    <name evidence="4" type="primary">msrA</name>
    <name evidence="6" type="ORF">DLM_1639</name>
</gene>
<dbReference type="Pfam" id="PF01625">
    <property type="entry name" value="PMSR"/>
    <property type="match status" value="1"/>
</dbReference>
<keyword evidence="7" id="KW-1185">Reference proteome</keyword>
<comment type="catalytic activity">
    <reaction evidence="3 4">
        <text>[thioredoxin]-disulfide + L-methionine + H2O = L-methionine (S)-S-oxide + [thioredoxin]-dithiol</text>
        <dbReference type="Rhea" id="RHEA:19993"/>
        <dbReference type="Rhea" id="RHEA-COMP:10698"/>
        <dbReference type="Rhea" id="RHEA-COMP:10700"/>
        <dbReference type="ChEBI" id="CHEBI:15377"/>
        <dbReference type="ChEBI" id="CHEBI:29950"/>
        <dbReference type="ChEBI" id="CHEBI:50058"/>
        <dbReference type="ChEBI" id="CHEBI:57844"/>
        <dbReference type="ChEBI" id="CHEBI:58772"/>
        <dbReference type="EC" id="1.8.4.11"/>
    </reaction>
</comment>
<reference evidence="7" key="3">
    <citation type="journal article" date="2017" name="Plant Physiol. Biochem.">
        <title>Differential oxidative and antioxidative response of duckweed Lemna minor toward plant growth promoting/inhibiting bacteria.</title>
        <authorList>
            <person name="Ishizawa H."/>
            <person name="Kuroda M."/>
            <person name="Morikawa M."/>
            <person name="Ike M."/>
        </authorList>
    </citation>
    <scope>NUCLEOTIDE SEQUENCE [LARGE SCALE GENOMIC DNA]</scope>
    <source>
        <strain evidence="7">H3</strain>
    </source>
</reference>
<evidence type="ECO:0000256" key="4">
    <source>
        <dbReference type="HAMAP-Rule" id="MF_01401"/>
    </source>
</evidence>
<dbReference type="InterPro" id="IPR002569">
    <property type="entry name" value="Met_Sox_Rdtase_MsrA_dom"/>
</dbReference>
<comment type="catalytic activity">
    <reaction evidence="2 4">
        <text>L-methionyl-[protein] + [thioredoxin]-disulfide + H2O = L-methionyl-(S)-S-oxide-[protein] + [thioredoxin]-dithiol</text>
        <dbReference type="Rhea" id="RHEA:14217"/>
        <dbReference type="Rhea" id="RHEA-COMP:10698"/>
        <dbReference type="Rhea" id="RHEA-COMP:10700"/>
        <dbReference type="Rhea" id="RHEA-COMP:12313"/>
        <dbReference type="Rhea" id="RHEA-COMP:12315"/>
        <dbReference type="ChEBI" id="CHEBI:15377"/>
        <dbReference type="ChEBI" id="CHEBI:16044"/>
        <dbReference type="ChEBI" id="CHEBI:29950"/>
        <dbReference type="ChEBI" id="CHEBI:44120"/>
        <dbReference type="ChEBI" id="CHEBI:50058"/>
        <dbReference type="EC" id="1.8.4.11"/>
    </reaction>
</comment>
<evidence type="ECO:0000256" key="3">
    <source>
        <dbReference type="ARBA" id="ARBA00048782"/>
    </source>
</evidence>
<dbReference type="SUPFAM" id="SSF55068">
    <property type="entry name" value="Peptide methionine sulfoxide reductase"/>
    <property type="match status" value="1"/>
</dbReference>
<dbReference type="NCBIfam" id="TIGR00401">
    <property type="entry name" value="msrA"/>
    <property type="match status" value="1"/>
</dbReference>
<dbReference type="Gene3D" id="3.30.1060.10">
    <property type="entry name" value="Peptide methionine sulphoxide reductase MsrA"/>
    <property type="match status" value="1"/>
</dbReference>
<dbReference type="AlphaFoldDB" id="A0A3G9GIN6"/>
<evidence type="ECO:0000313" key="7">
    <source>
        <dbReference type="Proteomes" id="UP000198290"/>
    </source>
</evidence>
<feature type="active site" evidence="4">
    <location>
        <position position="10"/>
    </location>
</feature>
<dbReference type="EC" id="1.8.4.11" evidence="4"/>
<dbReference type="STRING" id="332411.VI06_13820"/>
<comment type="similarity">
    <text evidence="4">Belongs to the MsrA Met sulfoxide reductase family.</text>
</comment>
<sequence length="177" mass="19796">MHKAILAGGCFWCTESIFQALRGVETVVSGYIGGHTPHPDYRSVCSGQTGHAEAVAIDFDPDIISFRQLLQVFFATHDPTTPNRQGHDVGTQYRSAIFYLDATQHDTALAVIAELEQQQVFPAPIVTTLEAASHFYPAEDYHQHYYALHGAEPYCQAVIQPKQYKLRRAFATWLKQG</sequence>
<dbReference type="RefSeq" id="WP_089083514.1">
    <property type="nucleotide sequence ID" value="NZ_AP018823.1"/>
</dbReference>
<name>A0A3G9GIN6_9NEIS</name>
<dbReference type="HAMAP" id="MF_01401">
    <property type="entry name" value="MsrA"/>
    <property type="match status" value="1"/>
</dbReference>
<evidence type="ECO:0000256" key="2">
    <source>
        <dbReference type="ARBA" id="ARBA00047806"/>
    </source>
</evidence>
<dbReference type="GO" id="GO:0008113">
    <property type="term" value="F:peptide-methionine (S)-S-oxide reductase activity"/>
    <property type="evidence" value="ECO:0007669"/>
    <property type="project" value="UniProtKB-UniRule"/>
</dbReference>
<reference evidence="6 7" key="2">
    <citation type="journal article" date="2017" name="Genome Announc.">
        <title>Draft genome sequence of Aquitalea magnusonii strain H3, a plant growth-promoting bacterium of duckweed Lemna minor.</title>
        <authorList>
            <person name="Ishizawa H."/>
            <person name="Kuroda M."/>
            <person name="Ike M."/>
        </authorList>
    </citation>
    <scope>NUCLEOTIDE SEQUENCE [LARGE SCALE GENOMIC DNA]</scope>
    <source>
        <strain evidence="6 7">H3</strain>
    </source>
</reference>
<reference evidence="7" key="1">
    <citation type="journal article" date="2017" name="Biotechnol. Biofuels">
        <title>Evaluation of environmental bacterial communities as a factor affecting the growth of duckweed Lemna minor.</title>
        <authorList>
            <person name="Ishizawa H."/>
            <person name="Kuroda M."/>
            <person name="Morikawa M."/>
            <person name="Ike M."/>
        </authorList>
    </citation>
    <scope>NUCLEOTIDE SEQUENCE [LARGE SCALE GENOMIC DNA]</scope>
    <source>
        <strain evidence="7">H3</strain>
    </source>
</reference>
<feature type="domain" description="Peptide methionine sulphoxide reductase MsrA" evidence="5">
    <location>
        <begin position="3"/>
        <end position="156"/>
    </location>
</feature>